<gene>
    <name evidence="15" type="ORF">RHGRI_034865</name>
</gene>
<keyword evidence="13" id="KW-1133">Transmembrane helix</keyword>
<comment type="caution">
    <text evidence="15">The sequence shown here is derived from an EMBL/GenBank/DDBJ whole genome shotgun (WGS) entry which is preliminary data.</text>
</comment>
<feature type="domain" description="Homeobox" evidence="14">
    <location>
        <begin position="175"/>
        <end position="235"/>
    </location>
</feature>
<keyword evidence="13" id="KW-0812">Transmembrane</keyword>
<dbReference type="PROSITE" id="PS50071">
    <property type="entry name" value="HOMEOBOX_2"/>
    <property type="match status" value="1"/>
</dbReference>
<dbReference type="EMBL" id="JACTNZ010000012">
    <property type="protein sequence ID" value="KAG5522864.1"/>
    <property type="molecule type" value="Genomic_DNA"/>
</dbReference>
<name>A0AAV6I692_9ERIC</name>
<organism evidence="15 16">
    <name type="scientific">Rhododendron griersonianum</name>
    <dbReference type="NCBI Taxonomy" id="479676"/>
    <lineage>
        <taxon>Eukaryota</taxon>
        <taxon>Viridiplantae</taxon>
        <taxon>Streptophyta</taxon>
        <taxon>Embryophyta</taxon>
        <taxon>Tracheophyta</taxon>
        <taxon>Spermatophyta</taxon>
        <taxon>Magnoliopsida</taxon>
        <taxon>eudicotyledons</taxon>
        <taxon>Gunneridae</taxon>
        <taxon>Pentapetalae</taxon>
        <taxon>asterids</taxon>
        <taxon>Ericales</taxon>
        <taxon>Ericaceae</taxon>
        <taxon>Ericoideae</taxon>
        <taxon>Rhodoreae</taxon>
        <taxon>Rhododendron</taxon>
    </lineage>
</organism>
<dbReference type="Gene3D" id="1.10.10.60">
    <property type="entry name" value="Homeodomain-like"/>
    <property type="match status" value="1"/>
</dbReference>
<dbReference type="Pfam" id="PF00046">
    <property type="entry name" value="Homeodomain"/>
    <property type="match status" value="1"/>
</dbReference>
<keyword evidence="5 10" id="KW-0804">Transcription</keyword>
<keyword evidence="13" id="KW-0472">Membrane</keyword>
<dbReference type="Proteomes" id="UP000823749">
    <property type="component" value="Chromosome 12"/>
</dbReference>
<feature type="region of interest" description="Disordered" evidence="12">
    <location>
        <begin position="281"/>
        <end position="301"/>
    </location>
</feature>
<sequence>MAGRSLVCGGGGGSNSTNPVLLRSERASCCTEPLDSLFTSGSSSPSFLVTAKTTFMNQVIAIATLIRLIILRRMVIILCPMVIILRIHILSRSSKQSNKDRMCHDFDMLQSTLACFDVFVGNIGSRSMFSFGNVTGGKRSMVSFEDNNGGKGTDGSLFHLFNPEEYIDEELDEYLHQNEKKRRLTPSQIEFLEKNFELDNKLEPERKIQLAKDIGLQPRQVAIWFQNRRARLKTNHLEKDYKELQARYNNLRADYDSILMEKEKLKAEVLQMTENLLFGQKEKGNLESQPPSENPVAGSVSEDKVSKVSILACTDVMDSDSPRYNHAFSSSRFEPDQSDLSHDEEDNFSRNLESEYIFPNIGYADCSEPSADSCYFGFPVEDQSFVLWS</sequence>
<feature type="coiled-coil region" evidence="11">
    <location>
        <begin position="227"/>
        <end position="275"/>
    </location>
</feature>
<dbReference type="GO" id="GO:0000981">
    <property type="term" value="F:DNA-binding transcription factor activity, RNA polymerase II-specific"/>
    <property type="evidence" value="ECO:0007669"/>
    <property type="project" value="UniProtKB-UniRule"/>
</dbReference>
<keyword evidence="11" id="KW-0175">Coiled coil</keyword>
<dbReference type="FunFam" id="1.10.10.60:FF:000144">
    <property type="entry name" value="homeobox-leucine zipper protein ATHB-6-like"/>
    <property type="match status" value="1"/>
</dbReference>
<comment type="subcellular location">
    <subcellularLocation>
        <location evidence="1 8 9">Nucleus</location>
    </subcellularLocation>
</comment>
<evidence type="ECO:0000256" key="9">
    <source>
        <dbReference type="RuleBase" id="RU000682"/>
    </source>
</evidence>
<dbReference type="InterPro" id="IPR001356">
    <property type="entry name" value="HD"/>
</dbReference>
<keyword evidence="6 8" id="KW-0539">Nucleus</keyword>
<dbReference type="PANTHER" id="PTHR24326:SF606">
    <property type="entry name" value="HOMEOBOX-LEUCINE ZIPPER PROTEIN ATHB-54"/>
    <property type="match status" value="1"/>
</dbReference>
<evidence type="ECO:0000256" key="6">
    <source>
        <dbReference type="ARBA" id="ARBA00023242"/>
    </source>
</evidence>
<dbReference type="SMART" id="SM00389">
    <property type="entry name" value="HOX"/>
    <property type="match status" value="1"/>
</dbReference>
<evidence type="ECO:0000313" key="16">
    <source>
        <dbReference type="Proteomes" id="UP000823749"/>
    </source>
</evidence>
<dbReference type="InterPro" id="IPR003106">
    <property type="entry name" value="Leu_zip_homeo"/>
</dbReference>
<dbReference type="PROSITE" id="PS00027">
    <property type="entry name" value="HOMEOBOX_1"/>
    <property type="match status" value="1"/>
</dbReference>
<dbReference type="GO" id="GO:0045893">
    <property type="term" value="P:positive regulation of DNA-templated transcription"/>
    <property type="evidence" value="ECO:0007669"/>
    <property type="project" value="TreeGrafter"/>
</dbReference>
<dbReference type="PRINTS" id="PR00031">
    <property type="entry name" value="HTHREPRESSR"/>
</dbReference>
<comment type="similarity">
    <text evidence="7 10">Belongs to the HD-ZIP homeobox family. Class I subfamily.</text>
</comment>
<dbReference type="GO" id="GO:0005634">
    <property type="term" value="C:nucleus"/>
    <property type="evidence" value="ECO:0007669"/>
    <property type="project" value="UniProtKB-SubCell"/>
</dbReference>
<evidence type="ECO:0000256" key="2">
    <source>
        <dbReference type="ARBA" id="ARBA00023015"/>
    </source>
</evidence>
<evidence type="ECO:0000256" key="3">
    <source>
        <dbReference type="ARBA" id="ARBA00023125"/>
    </source>
</evidence>
<evidence type="ECO:0000256" key="11">
    <source>
        <dbReference type="SAM" id="Coils"/>
    </source>
</evidence>
<dbReference type="AlphaFoldDB" id="A0AAV6I692"/>
<evidence type="ECO:0000256" key="10">
    <source>
        <dbReference type="RuleBase" id="RU369038"/>
    </source>
</evidence>
<dbReference type="SUPFAM" id="SSF46689">
    <property type="entry name" value="Homeodomain-like"/>
    <property type="match status" value="1"/>
</dbReference>
<dbReference type="InterPro" id="IPR000047">
    <property type="entry name" value="HTH_motif"/>
</dbReference>
<reference evidence="15" key="1">
    <citation type="submission" date="2020-08" db="EMBL/GenBank/DDBJ databases">
        <title>Plant Genome Project.</title>
        <authorList>
            <person name="Zhang R.-G."/>
        </authorList>
    </citation>
    <scope>NUCLEOTIDE SEQUENCE</scope>
    <source>
        <strain evidence="15">WSP0</strain>
        <tissue evidence="15">Leaf</tissue>
    </source>
</reference>
<evidence type="ECO:0000256" key="5">
    <source>
        <dbReference type="ARBA" id="ARBA00023163"/>
    </source>
</evidence>
<dbReference type="EMBL" id="JACTNZ010000012">
    <property type="protein sequence ID" value="KAG5522865.1"/>
    <property type="molecule type" value="Genomic_DNA"/>
</dbReference>
<evidence type="ECO:0000259" key="14">
    <source>
        <dbReference type="PROSITE" id="PS50071"/>
    </source>
</evidence>
<keyword evidence="2 10" id="KW-0805">Transcription regulation</keyword>
<evidence type="ECO:0000256" key="4">
    <source>
        <dbReference type="ARBA" id="ARBA00023155"/>
    </source>
</evidence>
<keyword evidence="4 8" id="KW-0371">Homeobox</keyword>
<dbReference type="GO" id="GO:0000976">
    <property type="term" value="F:transcription cis-regulatory region binding"/>
    <property type="evidence" value="ECO:0007669"/>
    <property type="project" value="UniProtKB-ARBA"/>
</dbReference>
<dbReference type="InterPro" id="IPR017970">
    <property type="entry name" value="Homeobox_CS"/>
</dbReference>
<evidence type="ECO:0000256" key="12">
    <source>
        <dbReference type="SAM" id="MobiDB-lite"/>
    </source>
</evidence>
<dbReference type="Pfam" id="PF02183">
    <property type="entry name" value="HALZ"/>
    <property type="match status" value="1"/>
</dbReference>
<comment type="function">
    <text evidence="10">Transcription factor.</text>
</comment>
<dbReference type="InterPro" id="IPR009057">
    <property type="entry name" value="Homeodomain-like_sf"/>
</dbReference>
<evidence type="ECO:0000256" key="1">
    <source>
        <dbReference type="ARBA" id="ARBA00004123"/>
    </source>
</evidence>
<keyword evidence="16" id="KW-1185">Reference proteome</keyword>
<feature type="region of interest" description="Disordered" evidence="12">
    <location>
        <begin position="327"/>
        <end position="346"/>
    </location>
</feature>
<feature type="transmembrane region" description="Helical" evidence="13">
    <location>
        <begin position="59"/>
        <end position="85"/>
    </location>
</feature>
<evidence type="ECO:0000256" key="13">
    <source>
        <dbReference type="SAM" id="Phobius"/>
    </source>
</evidence>
<dbReference type="PANTHER" id="PTHR24326">
    <property type="entry name" value="HOMEOBOX-LEUCINE ZIPPER PROTEIN"/>
    <property type="match status" value="1"/>
</dbReference>
<keyword evidence="3 8" id="KW-0238">DNA-binding</keyword>
<evidence type="ECO:0000256" key="8">
    <source>
        <dbReference type="PROSITE-ProRule" id="PRU00108"/>
    </source>
</evidence>
<protein>
    <recommendedName>
        <fullName evidence="10">Homeobox-leucine zipper protein</fullName>
    </recommendedName>
    <alternativeName>
        <fullName evidence="10">HD-ZIP protein</fullName>
    </alternativeName>
    <alternativeName>
        <fullName evidence="10">Homeodomain transcription factor</fullName>
    </alternativeName>
</protein>
<dbReference type="CDD" id="cd00086">
    <property type="entry name" value="homeodomain"/>
    <property type="match status" value="1"/>
</dbReference>
<evidence type="ECO:0000313" key="15">
    <source>
        <dbReference type="EMBL" id="KAG5522864.1"/>
    </source>
</evidence>
<proteinExistence type="inferred from homology"/>
<accession>A0AAV6I692</accession>
<feature type="DNA-binding region" description="Homeobox" evidence="8">
    <location>
        <begin position="177"/>
        <end position="236"/>
    </location>
</feature>
<evidence type="ECO:0000256" key="7">
    <source>
        <dbReference type="ARBA" id="ARBA00025748"/>
    </source>
</evidence>
<dbReference type="InterPro" id="IPR045224">
    <property type="entry name" value="HDZip_class_I_plant"/>
</dbReference>